<accession>A0A0G0KWE8</accession>
<evidence type="ECO:0000259" key="3">
    <source>
        <dbReference type="PROSITE" id="PS50110"/>
    </source>
</evidence>
<dbReference type="PROSITE" id="PS50110">
    <property type="entry name" value="RESPONSE_REGULATORY"/>
    <property type="match status" value="1"/>
</dbReference>
<dbReference type="PANTHER" id="PTHR44591">
    <property type="entry name" value="STRESS RESPONSE REGULATOR PROTEIN 1"/>
    <property type="match status" value="1"/>
</dbReference>
<dbReference type="SUPFAM" id="SSF52172">
    <property type="entry name" value="CheY-like"/>
    <property type="match status" value="1"/>
</dbReference>
<dbReference type="InterPro" id="IPR001789">
    <property type="entry name" value="Sig_transdc_resp-reg_receiver"/>
</dbReference>
<protein>
    <submittedName>
        <fullName evidence="4">Putative response regulator</fullName>
    </submittedName>
</protein>
<dbReference type="Proteomes" id="UP000034710">
    <property type="component" value="Unassembled WGS sequence"/>
</dbReference>
<organism evidence="4 5">
    <name type="scientific">Candidatus Woesebacteria bacterium GW2011_GWA1_38_8</name>
    <dbReference type="NCBI Taxonomy" id="1618547"/>
    <lineage>
        <taxon>Bacteria</taxon>
        <taxon>Candidatus Woeseibacteriota</taxon>
    </lineage>
</organism>
<name>A0A0G0KWE8_9BACT</name>
<dbReference type="EMBL" id="LBVJ01000011">
    <property type="protein sequence ID" value="KKQ84013.1"/>
    <property type="molecule type" value="Genomic_DNA"/>
</dbReference>
<keyword evidence="1 2" id="KW-0597">Phosphoprotein</keyword>
<feature type="modified residue" description="4-aspartylphosphate" evidence="2">
    <location>
        <position position="75"/>
    </location>
</feature>
<dbReference type="InterPro" id="IPR011006">
    <property type="entry name" value="CheY-like_superfamily"/>
</dbReference>
<feature type="domain" description="Response regulatory" evidence="3">
    <location>
        <begin position="25"/>
        <end position="142"/>
    </location>
</feature>
<dbReference type="Pfam" id="PF00072">
    <property type="entry name" value="Response_reg"/>
    <property type="match status" value="1"/>
</dbReference>
<evidence type="ECO:0000313" key="5">
    <source>
        <dbReference type="Proteomes" id="UP000034710"/>
    </source>
</evidence>
<proteinExistence type="predicted"/>
<dbReference type="PANTHER" id="PTHR44591:SF3">
    <property type="entry name" value="RESPONSE REGULATORY DOMAIN-CONTAINING PROTEIN"/>
    <property type="match status" value="1"/>
</dbReference>
<evidence type="ECO:0000256" key="2">
    <source>
        <dbReference type="PROSITE-ProRule" id="PRU00169"/>
    </source>
</evidence>
<dbReference type="SMART" id="SM00448">
    <property type="entry name" value="REC"/>
    <property type="match status" value="1"/>
</dbReference>
<reference evidence="4 5" key="1">
    <citation type="journal article" date="2015" name="Nature">
        <title>rRNA introns, odd ribosomes, and small enigmatic genomes across a large radiation of phyla.</title>
        <authorList>
            <person name="Brown C.T."/>
            <person name="Hug L.A."/>
            <person name="Thomas B.C."/>
            <person name="Sharon I."/>
            <person name="Castelle C.J."/>
            <person name="Singh A."/>
            <person name="Wilkins M.J."/>
            <person name="Williams K.H."/>
            <person name="Banfield J.F."/>
        </authorList>
    </citation>
    <scope>NUCLEOTIDE SEQUENCE [LARGE SCALE GENOMIC DNA]</scope>
</reference>
<dbReference type="InterPro" id="IPR050595">
    <property type="entry name" value="Bact_response_regulator"/>
</dbReference>
<dbReference type="AlphaFoldDB" id="A0A0G0KWE8"/>
<dbReference type="GO" id="GO:0000160">
    <property type="term" value="P:phosphorelay signal transduction system"/>
    <property type="evidence" value="ECO:0007669"/>
    <property type="project" value="InterPro"/>
</dbReference>
<sequence length="144" mass="16102">MYQNVGQAPAVEVKSRDIDINNIPTILIVEDDPVLSKMYSEKFKFEGFKVITAANGEDGLKLAISGEKLDMILLDLMLPRLSGSELLAKLRLDTKRADTKVIALTNLAEQEEKKKMTELGVLDYLIKAMQTPEEVVKKVKSHLN</sequence>
<comment type="caution">
    <text evidence="4">The sequence shown here is derived from an EMBL/GenBank/DDBJ whole genome shotgun (WGS) entry which is preliminary data.</text>
</comment>
<evidence type="ECO:0000256" key="1">
    <source>
        <dbReference type="ARBA" id="ARBA00022553"/>
    </source>
</evidence>
<dbReference type="Gene3D" id="3.40.50.2300">
    <property type="match status" value="1"/>
</dbReference>
<gene>
    <name evidence="4" type="ORF">UT06_C0011G0002</name>
</gene>
<evidence type="ECO:0000313" key="4">
    <source>
        <dbReference type="EMBL" id="KKQ84013.1"/>
    </source>
</evidence>